<evidence type="ECO:0000256" key="6">
    <source>
        <dbReference type="ARBA" id="ARBA00022679"/>
    </source>
</evidence>
<evidence type="ECO:0000256" key="5">
    <source>
        <dbReference type="ARBA" id="ARBA00022603"/>
    </source>
</evidence>
<dbReference type="InterPro" id="IPR023451">
    <property type="entry name" value="Thymidate_synth/dCMP_Mease_dom"/>
</dbReference>
<dbReference type="CDD" id="cd00351">
    <property type="entry name" value="TS_Pyrimidine_HMase"/>
    <property type="match status" value="1"/>
</dbReference>
<organism evidence="10">
    <name type="scientific">Myoviridae sp. ctYA416</name>
    <dbReference type="NCBI Taxonomy" id="2825125"/>
    <lineage>
        <taxon>Viruses</taxon>
        <taxon>Duplodnaviria</taxon>
        <taxon>Heunggongvirae</taxon>
        <taxon>Uroviricota</taxon>
        <taxon>Caudoviricetes</taxon>
    </lineage>
</organism>
<dbReference type="InterPro" id="IPR000398">
    <property type="entry name" value="Thymidylate_synthase"/>
</dbReference>
<dbReference type="HAMAP" id="MF_00008">
    <property type="entry name" value="Thymidy_synth_bact"/>
    <property type="match status" value="1"/>
</dbReference>
<proteinExistence type="inferred from homology"/>
<dbReference type="PROSITE" id="PS00091">
    <property type="entry name" value="THYMIDYLATE_SYNTHASE"/>
    <property type="match status" value="1"/>
</dbReference>
<evidence type="ECO:0000313" key="10">
    <source>
        <dbReference type="EMBL" id="DAF97677.1"/>
    </source>
</evidence>
<accession>A0A8S5UT87</accession>
<sequence>MISSENLTMYDYIYLSLAKKILADGELRENRTGVRAYSLPQVCFRVDLTDGKMPILGSKFVPFKTAVKELLWIWKDQSNNVQELRDAGVNIWNEWEREDGTIGKAYGYQLRKFKQVDRLIETLKTNPESRRMVVTLWNNEDLDDMALYPCAFETLWNVNKGKLNCTLIIRSNDWFLGNPFNVLQYSILVCMIAQVTGYKPGELMVVVNDAHIYENHVDQINEQIKDGYNYELFYSIGAGEGLAEPKLVLNPEIKNFYDFTIDDIKLEGYTPGPKRVGQVAV</sequence>
<keyword evidence="7" id="KW-0545">Nucleotide biosynthesis</keyword>
<name>A0A8S5UT87_9CAUD</name>
<evidence type="ECO:0000256" key="1">
    <source>
        <dbReference type="ARBA" id="ARBA00009972"/>
    </source>
</evidence>
<dbReference type="GO" id="GO:0032259">
    <property type="term" value="P:methylation"/>
    <property type="evidence" value="ECO:0007669"/>
    <property type="project" value="UniProtKB-KW"/>
</dbReference>
<dbReference type="PANTHER" id="PTHR11548:SF1">
    <property type="entry name" value="THYMIDYLATE SYNTHASE 1"/>
    <property type="match status" value="1"/>
</dbReference>
<dbReference type="GO" id="GO:0004799">
    <property type="term" value="F:thymidylate synthase activity"/>
    <property type="evidence" value="ECO:0007669"/>
    <property type="project" value="UniProtKB-EC"/>
</dbReference>
<dbReference type="InterPro" id="IPR020940">
    <property type="entry name" value="Thymidylate_synthase_AS"/>
</dbReference>
<protein>
    <recommendedName>
        <fullName evidence="4">Thymidylate synthase</fullName>
        <ecNumber evidence="3">2.1.1.45</ecNumber>
    </recommendedName>
</protein>
<evidence type="ECO:0000256" key="3">
    <source>
        <dbReference type="ARBA" id="ARBA00011947"/>
    </source>
</evidence>
<dbReference type="InterPro" id="IPR045097">
    <property type="entry name" value="Thymidate_synth/dCMP_Mease"/>
</dbReference>
<keyword evidence="6" id="KW-0808">Transferase</keyword>
<evidence type="ECO:0000256" key="2">
    <source>
        <dbReference type="ARBA" id="ARBA00011738"/>
    </source>
</evidence>
<evidence type="ECO:0000256" key="7">
    <source>
        <dbReference type="ARBA" id="ARBA00022727"/>
    </source>
</evidence>
<dbReference type="Pfam" id="PF00303">
    <property type="entry name" value="Thymidylat_synt"/>
    <property type="match status" value="1"/>
</dbReference>
<comment type="similarity">
    <text evidence="1">Belongs to the thymidylate synthase family.</text>
</comment>
<comment type="subunit">
    <text evidence="2">Homodimer.</text>
</comment>
<reference evidence="10" key="1">
    <citation type="journal article" date="2021" name="Proc. Natl. Acad. Sci. U.S.A.">
        <title>A Catalog of Tens of Thousands of Viruses from Human Metagenomes Reveals Hidden Associations with Chronic Diseases.</title>
        <authorList>
            <person name="Tisza M.J."/>
            <person name="Buck C.B."/>
        </authorList>
    </citation>
    <scope>NUCLEOTIDE SEQUENCE</scope>
    <source>
        <strain evidence="10">CtYA416</strain>
    </source>
</reference>
<dbReference type="NCBIfam" id="TIGR03284">
    <property type="entry name" value="thym_sym"/>
    <property type="match status" value="1"/>
</dbReference>
<dbReference type="GO" id="GO:0006231">
    <property type="term" value="P:dTMP biosynthetic process"/>
    <property type="evidence" value="ECO:0007669"/>
    <property type="project" value="InterPro"/>
</dbReference>
<feature type="domain" description="Thymidylate synthase/dCMP hydroxymethylase" evidence="9">
    <location>
        <begin position="13"/>
        <end position="281"/>
    </location>
</feature>
<feature type="active site" evidence="8">
    <location>
        <position position="150"/>
    </location>
</feature>
<dbReference type="SUPFAM" id="SSF55831">
    <property type="entry name" value="Thymidylate synthase/dCMP hydroxymethylase"/>
    <property type="match status" value="1"/>
</dbReference>
<evidence type="ECO:0000259" key="9">
    <source>
        <dbReference type="Pfam" id="PF00303"/>
    </source>
</evidence>
<dbReference type="EMBL" id="BK016136">
    <property type="protein sequence ID" value="DAF97677.1"/>
    <property type="molecule type" value="Genomic_DNA"/>
</dbReference>
<dbReference type="PANTHER" id="PTHR11548">
    <property type="entry name" value="THYMIDYLATE SYNTHASE 1"/>
    <property type="match status" value="1"/>
</dbReference>
<dbReference type="InterPro" id="IPR036926">
    <property type="entry name" value="Thymidate_synth/dCMP_Mease_sf"/>
</dbReference>
<dbReference type="Gene3D" id="3.30.572.10">
    <property type="entry name" value="Thymidylate synthase/dCMP hydroxymethylase domain"/>
    <property type="match status" value="1"/>
</dbReference>
<keyword evidence="5" id="KW-0489">Methyltransferase</keyword>
<evidence type="ECO:0000256" key="4">
    <source>
        <dbReference type="ARBA" id="ARBA00015931"/>
    </source>
</evidence>
<dbReference type="EC" id="2.1.1.45" evidence="3"/>
<evidence type="ECO:0000256" key="8">
    <source>
        <dbReference type="PROSITE-ProRule" id="PRU10016"/>
    </source>
</evidence>
<dbReference type="PRINTS" id="PR00108">
    <property type="entry name" value="THYMDSNTHASE"/>
</dbReference>